<dbReference type="SUPFAM" id="SSF51445">
    <property type="entry name" value="(Trans)glycosidases"/>
    <property type="match status" value="1"/>
</dbReference>
<name>A0ABQ1I3X2_9ALTE</name>
<dbReference type="InterPro" id="IPR013529">
    <property type="entry name" value="Glyco_hydro_42_N"/>
</dbReference>
<accession>A0ABQ1I3X2</accession>
<keyword evidence="1 5" id="KW-0378">Hydrolase</keyword>
<dbReference type="Gene3D" id="3.20.20.80">
    <property type="entry name" value="Glycosidases"/>
    <property type="match status" value="1"/>
</dbReference>
<evidence type="ECO:0000259" key="4">
    <source>
        <dbReference type="Pfam" id="PF17992"/>
    </source>
</evidence>
<feature type="domain" description="Glycoside hydrolase family 42 N-terminal" evidence="3">
    <location>
        <begin position="458"/>
        <end position="627"/>
    </location>
</feature>
<keyword evidence="6" id="KW-1185">Reference proteome</keyword>
<evidence type="ECO:0000313" key="6">
    <source>
        <dbReference type="Proteomes" id="UP000651977"/>
    </source>
</evidence>
<evidence type="ECO:0000256" key="1">
    <source>
        <dbReference type="ARBA" id="ARBA00022801"/>
    </source>
</evidence>
<evidence type="ECO:0000256" key="2">
    <source>
        <dbReference type="ARBA" id="ARBA00023295"/>
    </source>
</evidence>
<evidence type="ECO:0000313" key="5">
    <source>
        <dbReference type="EMBL" id="GGB10983.1"/>
    </source>
</evidence>
<gene>
    <name evidence="5" type="ORF">GCM10007414_25520</name>
</gene>
<keyword evidence="2" id="KW-0326">Glycosidase</keyword>
<dbReference type="Pfam" id="PF17992">
    <property type="entry name" value="Agarase_CBM"/>
    <property type="match status" value="1"/>
</dbReference>
<reference evidence="6" key="1">
    <citation type="journal article" date="2019" name="Int. J. Syst. Evol. Microbiol.">
        <title>The Global Catalogue of Microorganisms (GCM) 10K type strain sequencing project: providing services to taxonomists for standard genome sequencing and annotation.</title>
        <authorList>
            <consortium name="The Broad Institute Genomics Platform"/>
            <consortium name="The Broad Institute Genome Sequencing Center for Infectious Disease"/>
            <person name="Wu L."/>
            <person name="Ma J."/>
        </authorList>
    </citation>
    <scope>NUCLEOTIDE SEQUENCE [LARGE SCALE GENOMIC DNA]</scope>
    <source>
        <strain evidence="6">CGMCC 1.10131</strain>
    </source>
</reference>
<feature type="domain" description="Agarase CBM-like" evidence="4">
    <location>
        <begin position="21"/>
        <end position="199"/>
    </location>
</feature>
<dbReference type="RefSeq" id="WP_229711203.1">
    <property type="nucleotide sequence ID" value="NZ_BMDY01000015.1"/>
</dbReference>
<dbReference type="EMBL" id="BMDY01000015">
    <property type="protein sequence ID" value="GGB10983.1"/>
    <property type="molecule type" value="Genomic_DNA"/>
</dbReference>
<dbReference type="Pfam" id="PF02449">
    <property type="entry name" value="Glyco_hydro_42"/>
    <property type="match status" value="1"/>
</dbReference>
<comment type="caution">
    <text evidence="5">The sequence shown here is derived from an EMBL/GenBank/DDBJ whole genome shotgun (WGS) entry which is preliminary data.</text>
</comment>
<dbReference type="Proteomes" id="UP000651977">
    <property type="component" value="Unassembled WGS sequence"/>
</dbReference>
<sequence length="745" mass="84291">MTTSQMEPANQPLQGALPLFDFSQSTLPEEFSFSNVEANLRFECLEIKALSKKHFYTSVFIEPQQNWDWSDLGNFCFAFDARALDEHSTQMFINIFDHQGQMHSRCINIAPGKQQSFMVELKGETLHGGACNYASGLRSNPCPWGTKDVYATWMWGALNIDLSAISKIELSIHGSLLDHHLLLSNFRLQSSPAVDPNYLSGIIDRFGQNAQQEHAQKIHSEQELAEVTKAELTELAKGPMLGRSKFGGYLDGPRQQASGYFRTEKIAGKWSLVDPEGYPYFATGLDIIRLANTSTITGIDYDHKLVNQRDDDDVTPEDSKEKVTVPRAALATAKVASEVRRAMYQWLPDYNDPLAEHYGYMRELFEGAVEQGETYSFYAANLQRKYGADGADYMAKWRDVTVDRMLNWGFTCLGNWTAPEFYDNQRIPFFANGWIIGEFDQVSSGDDFWAALPDPFDPRFRQRAAATVSQVKNEIKDTPWCVGIFIDNEKSWGRMGSIDGHYGIAIHTLGRSADACPTKAVFVELLKTKYTVIEALNQSWQTNLASWADLAKGVKGLTHNSAQVEDYALLLEAFASEYFRVVKQELKKQLPNHLYLGCRFADWGMNPEVVRAAAKHVDVVSYNYYKEGLHPEPWSFLADIDMPSIIGEFHFGALDSGFFHAGLVTACSQQERGQMFERYMQTVVDNPYFVGAHYFQYIDSPITGRSFDGENYNIGFVSISDVPYQPMVDAAKRVNQSMYPKRFRV</sequence>
<dbReference type="InterPro" id="IPR017853">
    <property type="entry name" value="GH"/>
</dbReference>
<proteinExistence type="predicted"/>
<organism evidence="5 6">
    <name type="scientific">Agarivorans gilvus</name>
    <dbReference type="NCBI Taxonomy" id="680279"/>
    <lineage>
        <taxon>Bacteria</taxon>
        <taxon>Pseudomonadati</taxon>
        <taxon>Pseudomonadota</taxon>
        <taxon>Gammaproteobacteria</taxon>
        <taxon>Alteromonadales</taxon>
        <taxon>Alteromonadaceae</taxon>
        <taxon>Agarivorans</taxon>
    </lineage>
</organism>
<protein>
    <submittedName>
        <fullName evidence="5">Hydrolase</fullName>
    </submittedName>
</protein>
<dbReference type="Gene3D" id="2.60.120.430">
    <property type="entry name" value="Galactose-binding lectin"/>
    <property type="match status" value="1"/>
</dbReference>
<dbReference type="GO" id="GO:0016787">
    <property type="term" value="F:hydrolase activity"/>
    <property type="evidence" value="ECO:0007669"/>
    <property type="project" value="UniProtKB-KW"/>
</dbReference>
<evidence type="ECO:0000259" key="3">
    <source>
        <dbReference type="Pfam" id="PF02449"/>
    </source>
</evidence>
<dbReference type="InterPro" id="IPR040669">
    <property type="entry name" value="Agarase_CBM"/>
</dbReference>